<evidence type="ECO:0000259" key="1">
    <source>
        <dbReference type="Pfam" id="PF18962"/>
    </source>
</evidence>
<feature type="domain" description="Secretion system C-terminal sorting" evidence="1">
    <location>
        <begin position="101"/>
        <end position="178"/>
    </location>
</feature>
<dbReference type="InterPro" id="IPR026444">
    <property type="entry name" value="Secre_tail"/>
</dbReference>
<dbReference type="NCBIfam" id="TIGR04183">
    <property type="entry name" value="Por_Secre_tail"/>
    <property type="match status" value="1"/>
</dbReference>
<sequence length="180" mass="20025">MLSNFEAQQKGNAVQLGWIAMYEADAESHEIQKSANGSSFTNIGNLVAQNYAGTYRYSFLDATPVEGLNYYRLRTLSKDGRETFSNIIQVDRGVGRTDLRILPNPVQRGVLNLQLNNISSGKYAISLYSNSGQKVFARSLDLLEGSITQTINLPQNLGHGMYFLQLTNGDTRINKQVILQ</sequence>
<evidence type="ECO:0000313" key="3">
    <source>
        <dbReference type="Proteomes" id="UP000321513"/>
    </source>
</evidence>
<comment type="caution">
    <text evidence="2">The sequence shown here is derived from an EMBL/GenBank/DDBJ whole genome shotgun (WGS) entry which is preliminary data.</text>
</comment>
<dbReference type="Proteomes" id="UP000321513">
    <property type="component" value="Unassembled WGS sequence"/>
</dbReference>
<keyword evidence="3" id="KW-1185">Reference proteome</keyword>
<reference evidence="2 3" key="1">
    <citation type="submission" date="2019-07" db="EMBL/GenBank/DDBJ databases">
        <title>Whole genome shotgun sequence of Segetibacter aerophilus NBRC 106135.</title>
        <authorList>
            <person name="Hosoyama A."/>
            <person name="Uohara A."/>
            <person name="Ohji S."/>
            <person name="Ichikawa N."/>
        </authorList>
    </citation>
    <scope>NUCLEOTIDE SEQUENCE [LARGE SCALE GENOMIC DNA]</scope>
    <source>
        <strain evidence="2 3">NBRC 106135</strain>
    </source>
</reference>
<dbReference type="EMBL" id="BJYT01000021">
    <property type="protein sequence ID" value="GEO11436.1"/>
    <property type="molecule type" value="Genomic_DNA"/>
</dbReference>
<name>A0A512BHI2_9BACT</name>
<gene>
    <name evidence="2" type="ORF">SAE01_39320</name>
</gene>
<dbReference type="AlphaFoldDB" id="A0A512BHI2"/>
<proteinExistence type="predicted"/>
<evidence type="ECO:0000313" key="2">
    <source>
        <dbReference type="EMBL" id="GEO11436.1"/>
    </source>
</evidence>
<protein>
    <recommendedName>
        <fullName evidence="1">Secretion system C-terminal sorting domain-containing protein</fullName>
    </recommendedName>
</protein>
<organism evidence="2 3">
    <name type="scientific">Segetibacter aerophilus</name>
    <dbReference type="NCBI Taxonomy" id="670293"/>
    <lineage>
        <taxon>Bacteria</taxon>
        <taxon>Pseudomonadati</taxon>
        <taxon>Bacteroidota</taxon>
        <taxon>Chitinophagia</taxon>
        <taxon>Chitinophagales</taxon>
        <taxon>Chitinophagaceae</taxon>
        <taxon>Segetibacter</taxon>
    </lineage>
</organism>
<accession>A0A512BHI2</accession>
<dbReference type="Pfam" id="PF18962">
    <property type="entry name" value="Por_Secre_tail"/>
    <property type="match status" value="1"/>
</dbReference>